<evidence type="ECO:0000256" key="1">
    <source>
        <dbReference type="SAM" id="MobiDB-lite"/>
    </source>
</evidence>
<dbReference type="RefSeq" id="XP_010269931.1">
    <property type="nucleotide sequence ID" value="XM_010271629.2"/>
</dbReference>
<accession>A0A1U8B1W3</accession>
<evidence type="ECO:0000313" key="6">
    <source>
        <dbReference type="RefSeq" id="XP_010269931.1"/>
    </source>
</evidence>
<dbReference type="SUPFAM" id="SSF46689">
    <property type="entry name" value="Homeodomain-like"/>
    <property type="match status" value="2"/>
</dbReference>
<gene>
    <name evidence="5" type="primary">LOC104606433</name>
    <name evidence="6" type="synonym">LOC104606434</name>
</gene>
<keyword evidence="2" id="KW-0812">Transmembrane</keyword>
<dbReference type="FunFam" id="1.10.10.60:FF:000416">
    <property type="entry name" value="Myb family transcription factor"/>
    <property type="match status" value="1"/>
</dbReference>
<dbReference type="Proteomes" id="UP000189703">
    <property type="component" value="Unplaced"/>
</dbReference>
<dbReference type="CDD" id="cd00167">
    <property type="entry name" value="SANT"/>
    <property type="match status" value="2"/>
</dbReference>
<dbReference type="GeneID" id="104606434"/>
<feature type="region of interest" description="Disordered" evidence="1">
    <location>
        <begin position="90"/>
        <end position="129"/>
    </location>
</feature>
<protein>
    <submittedName>
        <fullName evidence="5 6">DnaJ homolog subfamily C member 2-like</fullName>
    </submittedName>
</protein>
<dbReference type="KEGG" id="nnu:104606434"/>
<dbReference type="InterPro" id="IPR009057">
    <property type="entry name" value="Homeodomain-like_sf"/>
</dbReference>
<dbReference type="STRING" id="4432.A0A1U8B1W3"/>
<proteinExistence type="predicted"/>
<evidence type="ECO:0000313" key="5">
    <source>
        <dbReference type="RefSeq" id="XP_010269930.1"/>
    </source>
</evidence>
<reference evidence="5 6" key="1">
    <citation type="submission" date="2025-04" db="UniProtKB">
        <authorList>
            <consortium name="RefSeq"/>
        </authorList>
    </citation>
    <scope>IDENTIFICATION</scope>
</reference>
<feature type="transmembrane region" description="Helical" evidence="2">
    <location>
        <begin position="61"/>
        <end position="80"/>
    </location>
</feature>
<dbReference type="PANTHER" id="PTHR43999">
    <property type="entry name" value="DNAJ HOMOLOG SUBFAMILY C MEMBER 2"/>
    <property type="match status" value="1"/>
</dbReference>
<evidence type="ECO:0000256" key="2">
    <source>
        <dbReference type="SAM" id="Phobius"/>
    </source>
</evidence>
<organism evidence="4 5">
    <name type="scientific">Nelumbo nucifera</name>
    <name type="common">Sacred lotus</name>
    <dbReference type="NCBI Taxonomy" id="4432"/>
    <lineage>
        <taxon>Eukaryota</taxon>
        <taxon>Viridiplantae</taxon>
        <taxon>Streptophyta</taxon>
        <taxon>Embryophyta</taxon>
        <taxon>Tracheophyta</taxon>
        <taxon>Spermatophyta</taxon>
        <taxon>Magnoliopsida</taxon>
        <taxon>Proteales</taxon>
        <taxon>Nelumbonaceae</taxon>
        <taxon>Nelumbo</taxon>
    </lineage>
</organism>
<dbReference type="Pfam" id="PF23082">
    <property type="entry name" value="Myb_DNA-binding_2"/>
    <property type="match status" value="1"/>
</dbReference>
<dbReference type="RefSeq" id="XP_010269930.1">
    <property type="nucleotide sequence ID" value="XM_010271628.2"/>
</dbReference>
<keyword evidence="2" id="KW-1133">Transmembrane helix</keyword>
<dbReference type="AlphaFoldDB" id="A0A1U8B1W3"/>
<dbReference type="OMA" id="WTDQEMD"/>
<dbReference type="InterPro" id="IPR001005">
    <property type="entry name" value="SANT/Myb"/>
</dbReference>
<dbReference type="OrthoDB" id="10250354at2759"/>
<feature type="transmembrane region" description="Helical" evidence="2">
    <location>
        <begin position="35"/>
        <end position="54"/>
    </location>
</feature>
<dbReference type="GO" id="GO:0051083">
    <property type="term" value="P:'de novo' cotranslational protein folding"/>
    <property type="evidence" value="ECO:0000318"/>
    <property type="project" value="GO_Central"/>
</dbReference>
<dbReference type="KEGG" id="nnu:104606433"/>
<dbReference type="SMART" id="SM00717">
    <property type="entry name" value="SANT"/>
    <property type="match status" value="2"/>
</dbReference>
<dbReference type="GO" id="GO:0043022">
    <property type="term" value="F:ribosome binding"/>
    <property type="evidence" value="ECO:0000318"/>
    <property type="project" value="GO_Central"/>
</dbReference>
<feature type="compositionally biased region" description="Basic residues" evidence="1">
    <location>
        <begin position="111"/>
        <end position="120"/>
    </location>
</feature>
<dbReference type="GO" id="GO:0006450">
    <property type="term" value="P:regulation of translational fidelity"/>
    <property type="evidence" value="ECO:0007669"/>
    <property type="project" value="InterPro"/>
</dbReference>
<sequence>MEFLDEESRPRFLFQSRVSSSSTSAPEIQKFNKPLIFVCASISSLLSAHAFFFLQSEILRFILIWFALSLLVGPFAPIAITGGDVRVGNGELLEPSPDPDQTLELDEPKKRLPSNRRQKARRSEDSVLNSPLPVVETVSNSEEVEKKSGSSVCNDNGSVIEEEKEWTDEDYDLLKKQMSKHPVGAPRRWELIAEAFRGRHGLDSVIKTAKSLSEKKPGGGDSFSQFLKQRKPLDKRIQAVDGEIPSGSTDCVEAKKEGGGSNWSSGEDIALLHALKVFPKDVSMRWEKIAAAVPGKSKACCMKRVTELKREFRNSKVSTES</sequence>
<dbReference type="GO" id="GO:0005829">
    <property type="term" value="C:cytosol"/>
    <property type="evidence" value="ECO:0000318"/>
    <property type="project" value="GO_Central"/>
</dbReference>
<keyword evidence="4" id="KW-1185">Reference proteome</keyword>
<dbReference type="GeneID" id="104606433"/>
<evidence type="ECO:0000313" key="4">
    <source>
        <dbReference type="Proteomes" id="UP000189703"/>
    </source>
</evidence>
<dbReference type="eggNOG" id="KOG0724">
    <property type="taxonomic scope" value="Eukaryota"/>
</dbReference>
<dbReference type="PROSITE" id="PS50090">
    <property type="entry name" value="MYB_LIKE"/>
    <property type="match status" value="1"/>
</dbReference>
<dbReference type="InterPro" id="IPR044634">
    <property type="entry name" value="Zuotin/DnaJC2"/>
</dbReference>
<feature type="domain" description="Myb-like" evidence="3">
    <location>
        <begin position="255"/>
        <end position="309"/>
    </location>
</feature>
<keyword evidence="2" id="KW-0472">Membrane</keyword>
<dbReference type="GO" id="GO:0030544">
    <property type="term" value="F:Hsp70 protein binding"/>
    <property type="evidence" value="ECO:0000318"/>
    <property type="project" value="GO_Central"/>
</dbReference>
<evidence type="ECO:0000259" key="3">
    <source>
        <dbReference type="PROSITE" id="PS50090"/>
    </source>
</evidence>
<dbReference type="Gene3D" id="1.10.10.60">
    <property type="entry name" value="Homeodomain-like"/>
    <property type="match status" value="2"/>
</dbReference>
<name>A0A1U8B1W3_NELNU</name>
<dbReference type="PANTHER" id="PTHR43999:SF3">
    <property type="entry name" value="TRANSCRIPTION FACTOR MAMYB"/>
    <property type="match status" value="1"/>
</dbReference>